<feature type="chain" id="PRO_5001618020" description="SCP domain-containing protein" evidence="1">
    <location>
        <begin position="26"/>
        <end position="272"/>
    </location>
</feature>
<dbReference type="SUPFAM" id="SSF55797">
    <property type="entry name" value="PR-1-like"/>
    <property type="match status" value="1"/>
</dbReference>
<keyword evidence="1" id="KW-0732">Signal</keyword>
<sequence>MLQINYKYLSISALALAALGLTAYADSPCDLTDGLSAQPAAFQLETDACFEGLNGVKSDSYMQTELRRLTASARSERGIKELANLASLNKAARIHGYDMAVRDYIAHDDPEGRSHLDRVGLLDRRVLIGAFGANMAVVDENATAEEAFAALMADPANVANLNRTAFDHMGIAAIRADGRIYLIQLFARVEGQLEAPLPANMSQRTDLKAVFAESRAEPVGWSIVSADGDVLAKGIGDTAPASSLKGQSGYLNIDMALGKDLYTLKGPAVSLF</sequence>
<gene>
    <name evidence="3" type="ORF">HY29_11440</name>
</gene>
<dbReference type="EMBL" id="AWFF01000029">
    <property type="protein sequence ID" value="KCZ55521.1"/>
    <property type="molecule type" value="Genomic_DNA"/>
</dbReference>
<reference evidence="3 4" key="1">
    <citation type="journal article" date="2014" name="Antonie Van Leeuwenhoek">
        <title>Hyphomonas beringensis sp. nov. and Hyphomonas chukchiensis sp. nov., isolated from surface seawater of the Bering Sea and Chukchi Sea.</title>
        <authorList>
            <person name="Li C."/>
            <person name="Lai Q."/>
            <person name="Li G."/>
            <person name="Dong C."/>
            <person name="Wang J."/>
            <person name="Liao Y."/>
            <person name="Shao Z."/>
        </authorList>
    </citation>
    <scope>NUCLEOTIDE SEQUENCE [LARGE SCALE GENOMIC DNA]</scope>
    <source>
        <strain evidence="3 4">25B14_1</strain>
    </source>
</reference>
<dbReference type="PANTHER" id="PTHR31157">
    <property type="entry name" value="SCP DOMAIN-CONTAINING PROTEIN"/>
    <property type="match status" value="1"/>
</dbReference>
<dbReference type="Gene3D" id="3.40.33.10">
    <property type="entry name" value="CAP"/>
    <property type="match status" value="1"/>
</dbReference>
<evidence type="ECO:0000259" key="2">
    <source>
        <dbReference type="Pfam" id="PF00188"/>
    </source>
</evidence>
<evidence type="ECO:0000313" key="3">
    <source>
        <dbReference type="EMBL" id="KCZ55521.1"/>
    </source>
</evidence>
<dbReference type="STRING" id="1280946.HY29_11440"/>
<dbReference type="InterPro" id="IPR035940">
    <property type="entry name" value="CAP_sf"/>
</dbReference>
<keyword evidence="4" id="KW-1185">Reference proteome</keyword>
<dbReference type="PANTHER" id="PTHR31157:SF1">
    <property type="entry name" value="SCP DOMAIN-CONTAINING PROTEIN"/>
    <property type="match status" value="1"/>
</dbReference>
<dbReference type="AlphaFoldDB" id="A0A062U5B0"/>
<dbReference type="Proteomes" id="UP000027037">
    <property type="component" value="Unassembled WGS sequence"/>
</dbReference>
<organism evidence="3 4">
    <name type="scientific">Hyphomonas beringensis</name>
    <dbReference type="NCBI Taxonomy" id="1280946"/>
    <lineage>
        <taxon>Bacteria</taxon>
        <taxon>Pseudomonadati</taxon>
        <taxon>Pseudomonadota</taxon>
        <taxon>Alphaproteobacteria</taxon>
        <taxon>Hyphomonadales</taxon>
        <taxon>Hyphomonadaceae</taxon>
        <taxon>Hyphomonas</taxon>
    </lineage>
</organism>
<dbReference type="CDD" id="cd05379">
    <property type="entry name" value="CAP_bacterial"/>
    <property type="match status" value="1"/>
</dbReference>
<dbReference type="Pfam" id="PF00188">
    <property type="entry name" value="CAP"/>
    <property type="match status" value="1"/>
</dbReference>
<name>A0A062U5B0_9PROT</name>
<evidence type="ECO:0000313" key="4">
    <source>
        <dbReference type="Proteomes" id="UP000027037"/>
    </source>
</evidence>
<feature type="domain" description="SCP" evidence="2">
    <location>
        <begin position="69"/>
        <end position="184"/>
    </location>
</feature>
<proteinExistence type="predicted"/>
<accession>A0A062U5B0</accession>
<evidence type="ECO:0000256" key="1">
    <source>
        <dbReference type="SAM" id="SignalP"/>
    </source>
</evidence>
<feature type="signal peptide" evidence="1">
    <location>
        <begin position="1"/>
        <end position="25"/>
    </location>
</feature>
<comment type="caution">
    <text evidence="3">The sequence shown here is derived from an EMBL/GenBank/DDBJ whole genome shotgun (WGS) entry which is preliminary data.</text>
</comment>
<dbReference type="PATRIC" id="fig|1280946.3.peg.1081"/>
<protein>
    <recommendedName>
        <fullName evidence="2">SCP domain-containing protein</fullName>
    </recommendedName>
</protein>
<dbReference type="eggNOG" id="COG2340">
    <property type="taxonomic scope" value="Bacteria"/>
</dbReference>
<dbReference type="InterPro" id="IPR014044">
    <property type="entry name" value="CAP_dom"/>
</dbReference>